<dbReference type="EMBL" id="JAAEDM010000026">
    <property type="protein sequence ID" value="MBR0671810.1"/>
    <property type="molecule type" value="Genomic_DNA"/>
</dbReference>
<dbReference type="NCBIfam" id="NF005720">
    <property type="entry name" value="PRK07538.1"/>
    <property type="match status" value="1"/>
</dbReference>
<dbReference type="Proteomes" id="UP001138751">
    <property type="component" value="Unassembled WGS sequence"/>
</dbReference>
<dbReference type="InterPro" id="IPR036188">
    <property type="entry name" value="FAD/NAD-bd_sf"/>
</dbReference>
<sequence>MRVLIAGGGVGGLTLALCLHERGIPCTVLEAATQVRPLGVGINTLPHAIRELAALGLLPALDAVAVRTRELRYLNRFGQEIWVEPRGTWAGHDVPQFSIHRGHLHEVLWKAALERLGPDALVAGARFAGFEQDAEGVTARLGDGRSARGDVLVGADGIHSVLRAALHPDDGGIRWNGIEMWRGAVDWPEYEGGDTMIVAGDMREKLVLYPIAAGSRPGTRLTNWVVCAQIGDPARPPPRREDWSRPGRLEEVLPHVARFRIPFLDVESLVRATPEFWEYPMCDRDPLPWWTQGRVTLLGDAAHPMYPVGSNGASQAVLDARCLAALLAEQPAPEALAAYEAERLPKTAEIVRSNRKGGPERVVDVVSERAPEGFVRLEDVIARDELAAIAGGYARMAGFATPR</sequence>
<dbReference type="PANTHER" id="PTHR13789:SF268">
    <property type="entry name" value="5-METHYLPHENAZINE-1-CARBOXYLATE 1-MONOOXYGENASE"/>
    <property type="match status" value="1"/>
</dbReference>
<evidence type="ECO:0000256" key="1">
    <source>
        <dbReference type="ARBA" id="ARBA00023002"/>
    </source>
</evidence>
<dbReference type="SUPFAM" id="SSF51905">
    <property type="entry name" value="FAD/NAD(P)-binding domain"/>
    <property type="match status" value="1"/>
</dbReference>
<dbReference type="SUPFAM" id="SSF54373">
    <property type="entry name" value="FAD-linked reductases, C-terminal domain"/>
    <property type="match status" value="1"/>
</dbReference>
<organism evidence="4 5">
    <name type="scientific">Neoroseomonas soli</name>
    <dbReference type="NCBI Taxonomy" id="1081025"/>
    <lineage>
        <taxon>Bacteria</taxon>
        <taxon>Pseudomonadati</taxon>
        <taxon>Pseudomonadota</taxon>
        <taxon>Alphaproteobacteria</taxon>
        <taxon>Acetobacterales</taxon>
        <taxon>Acetobacteraceae</taxon>
        <taxon>Neoroseomonas</taxon>
    </lineage>
</organism>
<dbReference type="GO" id="GO:0004497">
    <property type="term" value="F:monooxygenase activity"/>
    <property type="evidence" value="ECO:0007669"/>
    <property type="project" value="UniProtKB-KW"/>
</dbReference>
<gene>
    <name evidence="4" type="ORF">GXW76_11570</name>
</gene>
<dbReference type="AlphaFoldDB" id="A0A9X9WXD1"/>
<proteinExistence type="predicted"/>
<reference evidence="4" key="2">
    <citation type="journal article" date="2021" name="Syst. Appl. Microbiol.">
        <title>Roseomonas hellenica sp. nov., isolated from roots of wild-growing Alkanna tinctoria.</title>
        <authorList>
            <person name="Rat A."/>
            <person name="Naranjo H.D."/>
            <person name="Lebbe L."/>
            <person name="Cnockaert M."/>
            <person name="Krigas N."/>
            <person name="Grigoriadou K."/>
            <person name="Maloupa E."/>
            <person name="Willems A."/>
        </authorList>
    </citation>
    <scope>NUCLEOTIDE SEQUENCE</scope>
    <source>
        <strain evidence="4">LMG 31231</strain>
    </source>
</reference>
<feature type="domain" description="FAD-binding" evidence="3">
    <location>
        <begin position="2"/>
        <end position="352"/>
    </location>
</feature>
<keyword evidence="5" id="KW-1185">Reference proteome</keyword>
<reference evidence="4" key="1">
    <citation type="submission" date="2020-01" db="EMBL/GenBank/DDBJ databases">
        <authorList>
            <person name="Rat A."/>
        </authorList>
    </citation>
    <scope>NUCLEOTIDE SEQUENCE</scope>
    <source>
        <strain evidence="4">LMG 31231</strain>
    </source>
</reference>
<dbReference type="GO" id="GO:0071949">
    <property type="term" value="F:FAD binding"/>
    <property type="evidence" value="ECO:0007669"/>
    <property type="project" value="InterPro"/>
</dbReference>
<evidence type="ECO:0000313" key="4">
    <source>
        <dbReference type="EMBL" id="MBR0671810.1"/>
    </source>
</evidence>
<dbReference type="InterPro" id="IPR002938">
    <property type="entry name" value="FAD-bd"/>
</dbReference>
<keyword evidence="1" id="KW-0560">Oxidoreductase</keyword>
<accession>A0A9X9WXD1</accession>
<keyword evidence="2" id="KW-0503">Monooxygenase</keyword>
<dbReference type="RefSeq" id="WP_211862186.1">
    <property type="nucleotide sequence ID" value="NZ_JAAEDM010000026.1"/>
</dbReference>
<comment type="caution">
    <text evidence="4">The sequence shown here is derived from an EMBL/GenBank/DDBJ whole genome shotgun (WGS) entry which is preliminary data.</text>
</comment>
<name>A0A9X9WXD1_9PROT</name>
<dbReference type="PANTHER" id="PTHR13789">
    <property type="entry name" value="MONOOXYGENASE"/>
    <property type="match status" value="1"/>
</dbReference>
<protein>
    <submittedName>
        <fullName evidence="4">Flavin-dependent oxidoreductase</fullName>
    </submittedName>
</protein>
<dbReference type="InterPro" id="IPR050493">
    <property type="entry name" value="FAD-dep_Monooxygenase_BioMet"/>
</dbReference>
<dbReference type="Gene3D" id="3.30.9.30">
    <property type="match status" value="1"/>
</dbReference>
<evidence type="ECO:0000313" key="5">
    <source>
        <dbReference type="Proteomes" id="UP001138751"/>
    </source>
</evidence>
<dbReference type="Gene3D" id="3.50.50.60">
    <property type="entry name" value="FAD/NAD(P)-binding domain"/>
    <property type="match status" value="1"/>
</dbReference>
<evidence type="ECO:0000259" key="3">
    <source>
        <dbReference type="Pfam" id="PF01494"/>
    </source>
</evidence>
<dbReference type="PRINTS" id="PR00420">
    <property type="entry name" value="RNGMNOXGNASE"/>
</dbReference>
<dbReference type="Pfam" id="PF01494">
    <property type="entry name" value="FAD_binding_3"/>
    <property type="match status" value="1"/>
</dbReference>
<evidence type="ECO:0000256" key="2">
    <source>
        <dbReference type="ARBA" id="ARBA00023033"/>
    </source>
</evidence>